<protein>
    <submittedName>
        <fullName evidence="2">Sigma-70 family RNA polymerase sigma factor</fullName>
    </submittedName>
</protein>
<proteinExistence type="predicted"/>
<dbReference type="InterPro" id="IPR013324">
    <property type="entry name" value="RNA_pol_sigma_r3/r4-like"/>
</dbReference>
<dbReference type="InterPro" id="IPR036388">
    <property type="entry name" value="WH-like_DNA-bd_sf"/>
</dbReference>
<dbReference type="SUPFAM" id="SSF88659">
    <property type="entry name" value="Sigma3 and sigma4 domains of RNA polymerase sigma factors"/>
    <property type="match status" value="1"/>
</dbReference>
<evidence type="ECO:0000313" key="2">
    <source>
        <dbReference type="EMBL" id="NLV09369.1"/>
    </source>
</evidence>
<feature type="region of interest" description="Disordered" evidence="1">
    <location>
        <begin position="37"/>
        <end position="72"/>
    </location>
</feature>
<organism evidence="2 3">
    <name type="scientific">Halomicrobium mukohataei</name>
    <dbReference type="NCBI Taxonomy" id="57705"/>
    <lineage>
        <taxon>Archaea</taxon>
        <taxon>Methanobacteriati</taxon>
        <taxon>Methanobacteriota</taxon>
        <taxon>Stenosarchaea group</taxon>
        <taxon>Halobacteria</taxon>
        <taxon>Halobacteriales</taxon>
        <taxon>Haloarculaceae</taxon>
        <taxon>Halomicrobium</taxon>
    </lineage>
</organism>
<dbReference type="Proteomes" id="UP000608662">
    <property type="component" value="Unassembled WGS sequence"/>
</dbReference>
<evidence type="ECO:0000256" key="1">
    <source>
        <dbReference type="SAM" id="MobiDB-lite"/>
    </source>
</evidence>
<name>A0A847U8Q2_9EURY</name>
<dbReference type="EMBL" id="WOYG01000001">
    <property type="protein sequence ID" value="NLV09369.1"/>
    <property type="molecule type" value="Genomic_DNA"/>
</dbReference>
<accession>A0A847U8Q2</accession>
<dbReference type="AlphaFoldDB" id="A0A847U8Q2"/>
<dbReference type="OrthoDB" id="318346at2157"/>
<evidence type="ECO:0000313" key="3">
    <source>
        <dbReference type="Proteomes" id="UP000608662"/>
    </source>
</evidence>
<dbReference type="Gene3D" id="1.10.10.10">
    <property type="entry name" value="Winged helix-like DNA-binding domain superfamily/Winged helix DNA-binding domain"/>
    <property type="match status" value="1"/>
</dbReference>
<feature type="region of interest" description="Disordered" evidence="1">
    <location>
        <begin position="1"/>
        <end position="20"/>
    </location>
</feature>
<feature type="compositionally biased region" description="Basic and acidic residues" evidence="1">
    <location>
        <begin position="37"/>
        <end position="50"/>
    </location>
</feature>
<reference evidence="2" key="1">
    <citation type="submission" date="2019-12" db="EMBL/GenBank/DDBJ databases">
        <title>Whole-genome sequence of Halomicrobium mukohataei pws1.</title>
        <authorList>
            <person name="Verma D.K."/>
            <person name="Gopal K."/>
            <person name="Prasad E.S."/>
        </authorList>
    </citation>
    <scope>NUCLEOTIDE SEQUENCE</scope>
    <source>
        <strain evidence="2">Pws1</strain>
    </source>
</reference>
<gene>
    <name evidence="2" type="ORF">GOC74_05425</name>
</gene>
<comment type="caution">
    <text evidence="2">The sequence shown here is derived from an EMBL/GenBank/DDBJ whole genome shotgun (WGS) entry which is preliminary data.</text>
</comment>
<sequence>MTGRQQSLARFERQQSDSDLSVLTDAERDCWRAIDDGEYGPREYADETDRAPGTVGNLLRRARDKLDGGGGS</sequence>
<dbReference type="RefSeq" id="WP_170093246.1">
    <property type="nucleotide sequence ID" value="NZ_WOYG01000001.1"/>
</dbReference>